<proteinExistence type="predicted"/>
<name>A0A074WZR0_AURPU</name>
<gene>
    <name evidence="1" type="ORF">M438DRAFT_169488</name>
</gene>
<evidence type="ECO:0000313" key="2">
    <source>
        <dbReference type="Proteomes" id="UP000030706"/>
    </source>
</evidence>
<dbReference type="GeneID" id="40741417"/>
<dbReference type="Proteomes" id="UP000030706">
    <property type="component" value="Unassembled WGS sequence"/>
</dbReference>
<protein>
    <submittedName>
        <fullName evidence="1">Uncharacterized protein</fullName>
    </submittedName>
</protein>
<sequence>MPSRFLLGPRVTAMRHDLAPVFPSVYQFLHVAPLNITRFMWRVASESTAIVGKAKGPNRPFVVAVPYLSLGVVVLFRLVVSSEEPLGKATSRGSRDPTGETPFVPWRTVVKPRSSLPPLMNIQHFHSLTACIVQSSSQASCWCLRRSRGCGRVSEAFVDIVSKIGSTNAWHGIRDHSLMSQVQRKCFRLVGGCREGLSEFVTICCSRRRQGRGVDGSGAIQRTWNKPWNLGAMKVTMQRFRLDCASATTTCPISSGAALPQDVTMI</sequence>
<evidence type="ECO:0000313" key="1">
    <source>
        <dbReference type="EMBL" id="KEQ78670.1"/>
    </source>
</evidence>
<dbReference type="EMBL" id="KL585016">
    <property type="protein sequence ID" value="KEQ78670.1"/>
    <property type="molecule type" value="Genomic_DNA"/>
</dbReference>
<organism evidence="1 2">
    <name type="scientific">Aureobasidium pullulans EXF-150</name>
    <dbReference type="NCBI Taxonomy" id="1043002"/>
    <lineage>
        <taxon>Eukaryota</taxon>
        <taxon>Fungi</taxon>
        <taxon>Dikarya</taxon>
        <taxon>Ascomycota</taxon>
        <taxon>Pezizomycotina</taxon>
        <taxon>Dothideomycetes</taxon>
        <taxon>Dothideomycetidae</taxon>
        <taxon>Dothideales</taxon>
        <taxon>Saccotheciaceae</taxon>
        <taxon>Aureobasidium</taxon>
    </lineage>
</organism>
<dbReference type="AlphaFoldDB" id="A0A074WZR0"/>
<dbReference type="HOGENOM" id="CLU_1045794_0_0_1"/>
<reference evidence="1 2" key="1">
    <citation type="journal article" date="2014" name="BMC Genomics">
        <title>Genome sequencing of four Aureobasidium pullulans varieties: biotechnological potential, stress tolerance, and description of new species.</title>
        <authorList>
            <person name="Gostin Ar C."/>
            <person name="Ohm R.A."/>
            <person name="Kogej T."/>
            <person name="Sonjak S."/>
            <person name="Turk M."/>
            <person name="Zajc J."/>
            <person name="Zalar P."/>
            <person name="Grube M."/>
            <person name="Sun H."/>
            <person name="Han J."/>
            <person name="Sharma A."/>
            <person name="Chiniquy J."/>
            <person name="Ngan C.Y."/>
            <person name="Lipzen A."/>
            <person name="Barry K."/>
            <person name="Grigoriev I.V."/>
            <person name="Gunde-Cimerman N."/>
        </authorList>
    </citation>
    <scope>NUCLEOTIDE SEQUENCE [LARGE SCALE GENOMIC DNA]</scope>
    <source>
        <strain evidence="1 2">EXF-150</strain>
    </source>
</reference>
<dbReference type="RefSeq" id="XP_029754857.1">
    <property type="nucleotide sequence ID" value="XM_029899111.1"/>
</dbReference>
<keyword evidence="2" id="KW-1185">Reference proteome</keyword>
<accession>A0A074WZR0</accession>